<dbReference type="AlphaFoldDB" id="A0A0D6M135"/>
<keyword evidence="3" id="KW-1185">Reference proteome</keyword>
<dbReference type="Proteomes" id="UP000054495">
    <property type="component" value="Unassembled WGS sequence"/>
</dbReference>
<feature type="chain" id="PRO_5002307340" evidence="1">
    <location>
        <begin position="21"/>
        <end position="142"/>
    </location>
</feature>
<feature type="signal peptide" evidence="1">
    <location>
        <begin position="1"/>
        <end position="20"/>
    </location>
</feature>
<dbReference type="EMBL" id="KE124877">
    <property type="protein sequence ID" value="EPB76056.1"/>
    <property type="molecule type" value="Genomic_DNA"/>
</dbReference>
<gene>
    <name evidence="2" type="ORF">ANCCEY_04834</name>
</gene>
<evidence type="ECO:0000313" key="2">
    <source>
        <dbReference type="EMBL" id="EPB76056.1"/>
    </source>
</evidence>
<keyword evidence="1" id="KW-0732">Signal</keyword>
<proteinExistence type="predicted"/>
<sequence>MNSFYYLLCVLFVTSQRSLASYPSPIVEEAPAVAIAPEPIHVEPIHVAPAPAPIVAPVEYHHHNPRTEIRNIATHYKKESGHRSDTVMVSGDDHFAGGLEFYPHHAHGHMLGEAGYALPLHRQKLASKKAARAHKSFEKKKN</sequence>
<organism evidence="2 3">
    <name type="scientific">Ancylostoma ceylanicum</name>
    <dbReference type="NCBI Taxonomy" id="53326"/>
    <lineage>
        <taxon>Eukaryota</taxon>
        <taxon>Metazoa</taxon>
        <taxon>Ecdysozoa</taxon>
        <taxon>Nematoda</taxon>
        <taxon>Chromadorea</taxon>
        <taxon>Rhabditida</taxon>
        <taxon>Rhabditina</taxon>
        <taxon>Rhabditomorpha</taxon>
        <taxon>Strongyloidea</taxon>
        <taxon>Ancylostomatidae</taxon>
        <taxon>Ancylostomatinae</taxon>
        <taxon>Ancylostoma</taxon>
    </lineage>
</organism>
<evidence type="ECO:0000256" key="1">
    <source>
        <dbReference type="SAM" id="SignalP"/>
    </source>
</evidence>
<evidence type="ECO:0000313" key="3">
    <source>
        <dbReference type="Proteomes" id="UP000054495"/>
    </source>
</evidence>
<protein>
    <submittedName>
        <fullName evidence="2">Uncharacterized protein</fullName>
    </submittedName>
</protein>
<name>A0A0D6M135_9BILA</name>
<reference evidence="2 3" key="1">
    <citation type="submission" date="2013-05" db="EMBL/GenBank/DDBJ databases">
        <title>Draft genome of the parasitic nematode Anyclostoma ceylanicum.</title>
        <authorList>
            <person name="Mitreva M."/>
        </authorList>
    </citation>
    <scope>NUCLEOTIDE SEQUENCE [LARGE SCALE GENOMIC DNA]</scope>
</reference>
<accession>A0A0D6M135</accession>